<name>A0ACB8G5U3_9SAUR</name>
<evidence type="ECO:0000313" key="1">
    <source>
        <dbReference type="EMBL" id="KAH8014413.1"/>
    </source>
</evidence>
<protein>
    <submittedName>
        <fullName evidence="1">Uncharacterized protein</fullName>
    </submittedName>
</protein>
<dbReference type="Proteomes" id="UP000827872">
    <property type="component" value="Linkage Group LG02"/>
</dbReference>
<comment type="caution">
    <text evidence="1">The sequence shown here is derived from an EMBL/GenBank/DDBJ whole genome shotgun (WGS) entry which is preliminary data.</text>
</comment>
<organism evidence="1 2">
    <name type="scientific">Sphaerodactylus townsendi</name>
    <dbReference type="NCBI Taxonomy" id="933632"/>
    <lineage>
        <taxon>Eukaryota</taxon>
        <taxon>Metazoa</taxon>
        <taxon>Chordata</taxon>
        <taxon>Craniata</taxon>
        <taxon>Vertebrata</taxon>
        <taxon>Euteleostomi</taxon>
        <taxon>Lepidosauria</taxon>
        <taxon>Squamata</taxon>
        <taxon>Bifurcata</taxon>
        <taxon>Gekkota</taxon>
        <taxon>Sphaerodactylidae</taxon>
        <taxon>Sphaerodactylus</taxon>
    </lineage>
</organism>
<accession>A0ACB8G5U3</accession>
<gene>
    <name evidence="1" type="ORF">K3G42_029013</name>
</gene>
<dbReference type="EMBL" id="CM037615">
    <property type="protein sequence ID" value="KAH8014413.1"/>
    <property type="molecule type" value="Genomic_DNA"/>
</dbReference>
<sequence>MTVCDKDDVTPDDHLFTVRFDIARLPDNESVFMTFKSDPQAQEELDVEFLVEPAPGPSETIVTNGVLVTLLRSSQYFAKQGIPFPKIDLNNIKDTELQECYVFEDAEDSRAPIVIFFPLINDSFRKYKAPGVKRSPWEMKEGEVDVISAFSPYGLQNFTYTEEEFDKLVELTSYNIQNNKNMIYGALQRAVKRKQKK</sequence>
<proteinExistence type="predicted"/>
<reference evidence="1" key="1">
    <citation type="submission" date="2021-08" db="EMBL/GenBank/DDBJ databases">
        <title>The first chromosome-level gecko genome reveals the dynamic sex chromosomes of Neotropical dwarf geckos (Sphaerodactylidae: Sphaerodactylus).</title>
        <authorList>
            <person name="Pinto B.J."/>
            <person name="Keating S.E."/>
            <person name="Gamble T."/>
        </authorList>
    </citation>
    <scope>NUCLEOTIDE SEQUENCE</scope>
    <source>
        <strain evidence="1">TG3544</strain>
    </source>
</reference>
<evidence type="ECO:0000313" key="2">
    <source>
        <dbReference type="Proteomes" id="UP000827872"/>
    </source>
</evidence>
<keyword evidence="2" id="KW-1185">Reference proteome</keyword>